<dbReference type="Pfam" id="PF14033">
    <property type="entry name" value="DUF4246"/>
    <property type="match status" value="1"/>
</dbReference>
<dbReference type="EMBL" id="JAVHJL010000002">
    <property type="protein sequence ID" value="KAK6509348.1"/>
    <property type="molecule type" value="Genomic_DNA"/>
</dbReference>
<proteinExistence type="predicted"/>
<evidence type="ECO:0000256" key="1">
    <source>
        <dbReference type="SAM" id="MobiDB-lite"/>
    </source>
</evidence>
<protein>
    <recommendedName>
        <fullName evidence="2">DUF4246 domain-containing protein</fullName>
    </recommendedName>
</protein>
<feature type="domain" description="DUF4246" evidence="2">
    <location>
        <begin position="85"/>
        <end position="522"/>
    </location>
</feature>
<organism evidence="3 4">
    <name type="scientific">Arthrobotrys musiformis</name>
    <dbReference type="NCBI Taxonomy" id="47236"/>
    <lineage>
        <taxon>Eukaryota</taxon>
        <taxon>Fungi</taxon>
        <taxon>Dikarya</taxon>
        <taxon>Ascomycota</taxon>
        <taxon>Pezizomycotina</taxon>
        <taxon>Orbiliomycetes</taxon>
        <taxon>Orbiliales</taxon>
        <taxon>Orbiliaceae</taxon>
        <taxon>Arthrobotrys</taxon>
    </lineage>
</organism>
<feature type="compositionally biased region" description="Acidic residues" evidence="1">
    <location>
        <begin position="438"/>
        <end position="453"/>
    </location>
</feature>
<dbReference type="PANTHER" id="PTHR33119">
    <property type="entry name" value="IFI3P"/>
    <property type="match status" value="1"/>
</dbReference>
<dbReference type="InterPro" id="IPR025340">
    <property type="entry name" value="DUF4246"/>
</dbReference>
<dbReference type="PANTHER" id="PTHR33119:SF1">
    <property type="entry name" value="FE2OG DIOXYGENASE DOMAIN-CONTAINING PROTEIN"/>
    <property type="match status" value="1"/>
</dbReference>
<reference evidence="3 4" key="1">
    <citation type="submission" date="2023-08" db="EMBL/GenBank/DDBJ databases">
        <authorList>
            <person name="Palmer J.M."/>
        </authorList>
    </citation>
    <scope>NUCLEOTIDE SEQUENCE [LARGE SCALE GENOMIC DNA]</scope>
    <source>
        <strain evidence="3 4">TWF481</strain>
    </source>
</reference>
<keyword evidence="4" id="KW-1185">Reference proteome</keyword>
<evidence type="ECO:0000313" key="3">
    <source>
        <dbReference type="EMBL" id="KAK6509348.1"/>
    </source>
</evidence>
<evidence type="ECO:0000313" key="4">
    <source>
        <dbReference type="Proteomes" id="UP001370758"/>
    </source>
</evidence>
<name>A0AAV9WIN1_9PEZI</name>
<feature type="region of interest" description="Disordered" evidence="1">
    <location>
        <begin position="425"/>
        <end position="454"/>
    </location>
</feature>
<sequence length="594" mass="68761">MASTRRIKSNSWREGYYPHPISHWRYSVSHPRDDKYLREFSCAIRNEPDWTSKILDREFLAEKFETMELGDGWLCHELGWDVEEVKFILDELMCYREYVEGLKAKGLKMEPDIDGVWRANHIISEEAREKLLEAAALLESSNNGTEGSSSELNGQVVNLVDPSLWPLISGRSVDLDGNLIESNMRYSCARQWEYSGFRRPFGYCDEFSWLPSEFYVSADGKETRIKSYINNLSSPWQRQLFYPILETIFTQFVPLFNNTLADLSRNRHNQPRTGSWLDIRDLGKVPCIRYDVRLGKWAELLQQLRDDENMTVRYLDFAEYGAPSKRTGRKDPRRLHPVIKHVKWQNMWSPPQITDASKLEGRNLKVVVKMVNAVLTPTQPEYYGLENHIVGTLNERVVATGIYFYAKQNITDAVINFRKTLYFPDDDEDDDERKSTSDSDDNSDDKPDYDECDTQSQKVGNIFIKEGMGVVFPNVLIHGLEEFELLDKFQSGHLKMLIFHLCEPSENHNIPTTSIIMPQQPGARAELLECLRREGPLANLPEEIFQEITSYLPAVVTVREAQEYRKEFMDETFPGKAGLVSGTDRSFDEYEELG</sequence>
<gene>
    <name evidence="3" type="ORF">TWF481_004100</name>
</gene>
<dbReference type="AlphaFoldDB" id="A0AAV9WIN1"/>
<dbReference type="InterPro" id="IPR049192">
    <property type="entry name" value="DUF4246_C"/>
</dbReference>
<comment type="caution">
    <text evidence="3">The sequence shown here is derived from an EMBL/GenBank/DDBJ whole genome shotgun (WGS) entry which is preliminary data.</text>
</comment>
<dbReference type="Proteomes" id="UP001370758">
    <property type="component" value="Unassembled WGS sequence"/>
</dbReference>
<accession>A0AAV9WIN1</accession>
<evidence type="ECO:0000259" key="2">
    <source>
        <dbReference type="Pfam" id="PF14033"/>
    </source>
</evidence>